<dbReference type="Proteomes" id="UP000642920">
    <property type="component" value="Unassembled WGS sequence"/>
</dbReference>
<dbReference type="RefSeq" id="WP_201918263.1">
    <property type="nucleotide sequence ID" value="NZ_JAERQG010000001.1"/>
</dbReference>
<reference evidence="1" key="1">
    <citation type="submission" date="2021-01" db="EMBL/GenBank/DDBJ databases">
        <title>Marivirga sp. nov., isolated from intertidal surface sediments.</title>
        <authorList>
            <person name="Zhang M."/>
        </authorList>
    </citation>
    <scope>NUCLEOTIDE SEQUENCE</scope>
    <source>
        <strain evidence="1">SM1354</strain>
    </source>
</reference>
<comment type="caution">
    <text evidence="1">The sequence shown here is derived from an EMBL/GenBank/DDBJ whole genome shotgun (WGS) entry which is preliminary data.</text>
</comment>
<evidence type="ECO:0000313" key="2">
    <source>
        <dbReference type="Proteomes" id="UP000642920"/>
    </source>
</evidence>
<evidence type="ECO:0008006" key="3">
    <source>
        <dbReference type="Google" id="ProtNLM"/>
    </source>
</evidence>
<sequence length="270" mass="32331">MSETQLFFHVGLGKNASTFLQQRFFPKLKEIHYTQSNIYRFFPKIVAQAKHSKYLFSREFDRQFYIETNKIADLSKDANIIIILRRNDSWIASQYRRYVKNGGKQTFSEFIDLENDNGEWKQKDLYFYPMLEHLQKNFNTKPLILFYDDLKKDAEAFLDRIAGYLNASYNIADIDLSVKHSSYSEKQLKFIFKHGPFDKSKSYKTNNRIAGYLNYRSKWLVNHIYLALAKRLPEIDKNKKLITQNELEKVEEFYREDWQKCIEFAQKHSA</sequence>
<dbReference type="EMBL" id="JAERQG010000001">
    <property type="protein sequence ID" value="MBL0764569.1"/>
    <property type="molecule type" value="Genomic_DNA"/>
</dbReference>
<dbReference type="SUPFAM" id="SSF52540">
    <property type="entry name" value="P-loop containing nucleoside triphosphate hydrolases"/>
    <property type="match status" value="1"/>
</dbReference>
<dbReference type="InterPro" id="IPR027417">
    <property type="entry name" value="P-loop_NTPase"/>
</dbReference>
<name>A0A937DJ67_9BACT</name>
<evidence type="ECO:0000313" key="1">
    <source>
        <dbReference type="EMBL" id="MBL0764569.1"/>
    </source>
</evidence>
<organism evidence="1 2">
    <name type="scientific">Marivirga atlantica</name>
    <dbReference type="NCBI Taxonomy" id="1548457"/>
    <lineage>
        <taxon>Bacteria</taxon>
        <taxon>Pseudomonadati</taxon>
        <taxon>Bacteroidota</taxon>
        <taxon>Cytophagia</taxon>
        <taxon>Cytophagales</taxon>
        <taxon>Marivirgaceae</taxon>
        <taxon>Marivirga</taxon>
    </lineage>
</organism>
<dbReference type="AlphaFoldDB" id="A0A937DJ67"/>
<keyword evidence="2" id="KW-1185">Reference proteome</keyword>
<protein>
    <recommendedName>
        <fullName evidence="3">Sulfotransferase domain-containing protein</fullName>
    </recommendedName>
</protein>
<dbReference type="Gene3D" id="3.40.50.300">
    <property type="entry name" value="P-loop containing nucleotide triphosphate hydrolases"/>
    <property type="match status" value="1"/>
</dbReference>
<accession>A0A937DJ67</accession>
<gene>
    <name evidence="1" type="ORF">JKP34_04840</name>
</gene>
<proteinExistence type="predicted"/>